<dbReference type="PANTHER" id="PTHR11360">
    <property type="entry name" value="MONOCARBOXYLATE TRANSPORTER"/>
    <property type="match status" value="1"/>
</dbReference>
<dbReference type="Gene3D" id="1.20.1250.20">
    <property type="entry name" value="MFS general substrate transporter like domains"/>
    <property type="match status" value="2"/>
</dbReference>
<dbReference type="OrthoDB" id="2213137at2759"/>
<comment type="similarity">
    <text evidence="2">Belongs to the major facilitator superfamily. Monocarboxylate porter (TC 2.A.1.13) family.</text>
</comment>
<dbReference type="GO" id="GO:0022857">
    <property type="term" value="F:transmembrane transporter activity"/>
    <property type="evidence" value="ECO:0007669"/>
    <property type="project" value="InterPro"/>
</dbReference>
<dbReference type="InterPro" id="IPR011701">
    <property type="entry name" value="MFS"/>
</dbReference>
<feature type="transmembrane region" description="Helical" evidence="3">
    <location>
        <begin position="239"/>
        <end position="255"/>
    </location>
</feature>
<dbReference type="SUPFAM" id="SSF103473">
    <property type="entry name" value="MFS general substrate transporter"/>
    <property type="match status" value="1"/>
</dbReference>
<accession>A0A550CX46</accession>
<proteinExistence type="inferred from homology"/>
<sequence>MSHHGGLIELDSQHSTRRHDPVADDVTRFAAQPSSSTTPADEFSQPYLTHLASESATNGSALPPADKGIQAWSFLVAAFLVEAIVWSFPFAYGVFLESYLNDPVYSSQTHATTLLPFIGTISSGIMFCSGVVLYPIIVRYPRMRRPSVWIGAVLCAASLFGASYTRQIPLLFGLQGVLYAVGGSFLYFPTIFYMNEWFIRLRGTASGIVFAGTAAGGLILPLAFPVLIDKYGAAKSLRIYSIAIACMLFPVLPWIRGRLPHTRAHGPAPRAGNRQWMKNPSWWLYTTVNLVQSFGYFMPIVWLPTFASELSLSAVQSAAALAALNGASVVGGLVMGCLSDHFNTWLLTLGSLVLTVLATFILWGIFGNTFAGLIAFGLAYGIVAGCWSSLWMSFARSYAKEDPGLSTTLFGYICLGRGIGNVMSTPIATALVGAKSYAMASTTGFAVGGGRFENMIIYSGTCFVVSTGLSVFGWRLDLWSFRRQ</sequence>
<evidence type="ECO:0000256" key="2">
    <source>
        <dbReference type="ARBA" id="ARBA00006727"/>
    </source>
</evidence>
<comment type="subcellular location">
    <subcellularLocation>
        <location evidence="1">Membrane</location>
        <topology evidence="1">Multi-pass membrane protein</topology>
    </subcellularLocation>
</comment>
<reference evidence="4 5" key="1">
    <citation type="journal article" date="2019" name="New Phytol.">
        <title>Comparative genomics reveals unique wood-decay strategies and fruiting body development in the Schizophyllaceae.</title>
        <authorList>
            <person name="Almasi E."/>
            <person name="Sahu N."/>
            <person name="Krizsan K."/>
            <person name="Balint B."/>
            <person name="Kovacs G.M."/>
            <person name="Kiss B."/>
            <person name="Cseklye J."/>
            <person name="Drula E."/>
            <person name="Henrissat B."/>
            <person name="Nagy I."/>
            <person name="Chovatia M."/>
            <person name="Adam C."/>
            <person name="LaButti K."/>
            <person name="Lipzen A."/>
            <person name="Riley R."/>
            <person name="Grigoriev I.V."/>
            <person name="Nagy L.G."/>
        </authorList>
    </citation>
    <scope>NUCLEOTIDE SEQUENCE [LARGE SCALE GENOMIC DNA]</scope>
    <source>
        <strain evidence="4 5">NL-1724</strain>
    </source>
</reference>
<evidence type="ECO:0000256" key="1">
    <source>
        <dbReference type="ARBA" id="ARBA00004141"/>
    </source>
</evidence>
<keyword evidence="5" id="KW-1185">Reference proteome</keyword>
<protein>
    <submittedName>
        <fullName evidence="4">Major facilitator superfamily domain-containing protein</fullName>
    </submittedName>
</protein>
<gene>
    <name evidence="4" type="ORF">BD626DRAFT_10966</name>
</gene>
<feature type="transmembrane region" description="Helical" evidence="3">
    <location>
        <begin position="207"/>
        <end position="227"/>
    </location>
</feature>
<feature type="transmembrane region" description="Helical" evidence="3">
    <location>
        <begin position="148"/>
        <end position="165"/>
    </location>
</feature>
<dbReference type="InterPro" id="IPR036259">
    <property type="entry name" value="MFS_trans_sf"/>
</dbReference>
<name>A0A550CX46_9AGAR</name>
<dbReference type="Pfam" id="PF07690">
    <property type="entry name" value="MFS_1"/>
    <property type="match status" value="1"/>
</dbReference>
<feature type="transmembrane region" description="Helical" evidence="3">
    <location>
        <begin position="455"/>
        <end position="474"/>
    </location>
</feature>
<organism evidence="4 5">
    <name type="scientific">Schizophyllum amplum</name>
    <dbReference type="NCBI Taxonomy" id="97359"/>
    <lineage>
        <taxon>Eukaryota</taxon>
        <taxon>Fungi</taxon>
        <taxon>Dikarya</taxon>
        <taxon>Basidiomycota</taxon>
        <taxon>Agaricomycotina</taxon>
        <taxon>Agaricomycetes</taxon>
        <taxon>Agaricomycetidae</taxon>
        <taxon>Agaricales</taxon>
        <taxon>Schizophyllaceae</taxon>
        <taxon>Schizophyllum</taxon>
    </lineage>
</organism>
<feature type="transmembrane region" description="Helical" evidence="3">
    <location>
        <begin position="345"/>
        <end position="366"/>
    </location>
</feature>
<evidence type="ECO:0000313" key="5">
    <source>
        <dbReference type="Proteomes" id="UP000320762"/>
    </source>
</evidence>
<keyword evidence="3" id="KW-1133">Transmembrane helix</keyword>
<feature type="transmembrane region" description="Helical" evidence="3">
    <location>
        <begin position="282"/>
        <end position="302"/>
    </location>
</feature>
<dbReference type="Proteomes" id="UP000320762">
    <property type="component" value="Unassembled WGS sequence"/>
</dbReference>
<feature type="transmembrane region" description="Helical" evidence="3">
    <location>
        <begin position="115"/>
        <end position="136"/>
    </location>
</feature>
<dbReference type="PANTHER" id="PTHR11360:SF287">
    <property type="entry name" value="MFS MONOCARBOXYLATE TRANSPORTER"/>
    <property type="match status" value="1"/>
</dbReference>
<feature type="transmembrane region" description="Helical" evidence="3">
    <location>
        <begin position="72"/>
        <end position="95"/>
    </location>
</feature>
<feature type="transmembrane region" description="Helical" evidence="3">
    <location>
        <begin position="314"/>
        <end position="338"/>
    </location>
</feature>
<evidence type="ECO:0000256" key="3">
    <source>
        <dbReference type="SAM" id="Phobius"/>
    </source>
</evidence>
<comment type="caution">
    <text evidence="4">The sequence shown here is derived from an EMBL/GenBank/DDBJ whole genome shotgun (WGS) entry which is preliminary data.</text>
</comment>
<dbReference type="AlphaFoldDB" id="A0A550CX46"/>
<dbReference type="GO" id="GO:0016020">
    <property type="term" value="C:membrane"/>
    <property type="evidence" value="ECO:0007669"/>
    <property type="project" value="UniProtKB-SubCell"/>
</dbReference>
<keyword evidence="3" id="KW-0812">Transmembrane</keyword>
<keyword evidence="3" id="KW-0472">Membrane</keyword>
<dbReference type="EMBL" id="VDMD01000001">
    <property type="protein sequence ID" value="TRM69370.1"/>
    <property type="molecule type" value="Genomic_DNA"/>
</dbReference>
<feature type="transmembrane region" description="Helical" evidence="3">
    <location>
        <begin position="372"/>
        <end position="392"/>
    </location>
</feature>
<dbReference type="InterPro" id="IPR050327">
    <property type="entry name" value="Proton-linked_MCT"/>
</dbReference>
<evidence type="ECO:0000313" key="4">
    <source>
        <dbReference type="EMBL" id="TRM69370.1"/>
    </source>
</evidence>
<feature type="transmembrane region" description="Helical" evidence="3">
    <location>
        <begin position="177"/>
        <end position="195"/>
    </location>
</feature>